<protein>
    <recommendedName>
        <fullName evidence="5">Protochlorophyllide reductase</fullName>
    </recommendedName>
</protein>
<name>A0A8K1CAV0_PYTOL</name>
<dbReference type="InterPro" id="IPR002347">
    <property type="entry name" value="SDR_fam"/>
</dbReference>
<dbReference type="PRINTS" id="PR00081">
    <property type="entry name" value="GDHRDH"/>
</dbReference>
<dbReference type="AlphaFoldDB" id="A0A8K1CAV0"/>
<evidence type="ECO:0000256" key="2">
    <source>
        <dbReference type="ARBA" id="ARBA00023002"/>
    </source>
</evidence>
<keyword evidence="2" id="KW-0560">Oxidoreductase</keyword>
<evidence type="ECO:0008006" key="5">
    <source>
        <dbReference type="Google" id="ProtNLM"/>
    </source>
</evidence>
<dbReference type="Gene3D" id="3.40.50.720">
    <property type="entry name" value="NAD(P)-binding Rossmann-like Domain"/>
    <property type="match status" value="1"/>
</dbReference>
<dbReference type="GO" id="GO:0016491">
    <property type="term" value="F:oxidoreductase activity"/>
    <property type="evidence" value="ECO:0007669"/>
    <property type="project" value="UniProtKB-KW"/>
</dbReference>
<dbReference type="Proteomes" id="UP000794436">
    <property type="component" value="Unassembled WGS sequence"/>
</dbReference>
<dbReference type="SUPFAM" id="SSF51735">
    <property type="entry name" value="NAD(P)-binding Rossmann-fold domains"/>
    <property type="match status" value="1"/>
</dbReference>
<dbReference type="PANTHER" id="PTHR24320">
    <property type="entry name" value="RETINOL DEHYDROGENASE"/>
    <property type="match status" value="1"/>
</dbReference>
<dbReference type="Pfam" id="PF00106">
    <property type="entry name" value="adh_short"/>
    <property type="match status" value="1"/>
</dbReference>
<gene>
    <name evidence="3" type="ORF">Poli38472_004645</name>
</gene>
<comment type="similarity">
    <text evidence="1">Belongs to the short-chain dehydrogenases/reductases (SDR) family.</text>
</comment>
<organism evidence="3 4">
    <name type="scientific">Pythium oligandrum</name>
    <name type="common">Mycoparasitic fungus</name>
    <dbReference type="NCBI Taxonomy" id="41045"/>
    <lineage>
        <taxon>Eukaryota</taxon>
        <taxon>Sar</taxon>
        <taxon>Stramenopiles</taxon>
        <taxon>Oomycota</taxon>
        <taxon>Peronosporomycetes</taxon>
        <taxon>Pythiales</taxon>
        <taxon>Pythiaceae</taxon>
        <taxon>Pythium</taxon>
    </lineage>
</organism>
<dbReference type="OrthoDB" id="191139at2759"/>
<dbReference type="PANTHER" id="PTHR24320:SF283">
    <property type="entry name" value="RETINOL DEHYDROGENASE 11"/>
    <property type="match status" value="1"/>
</dbReference>
<evidence type="ECO:0000313" key="4">
    <source>
        <dbReference type="Proteomes" id="UP000794436"/>
    </source>
</evidence>
<proteinExistence type="inferred from homology"/>
<sequence length="299" mass="32301">MPVASATKKVVLVTGGNSGVGFNASLTLAKTENTHVIVTGRNTERVQAAVDKIQAEAASSSVVEVGVLDLSSLKAIQEYATKLKARGLKIDALVCNAGVALTQKALTADGYEAVFGVNHLGHFYLVSLLRDVTRRVVVVTSEAHDPEEKAPVPLPNVSDLEQLAYGYEKYDPNEAYSTSKLGNLLLMNESLRRFPNGPEFLAYTPCFTPDTALLRELGDFVQTLVDGCRQNGIPVNSSPAAGGFLARLAMDDLEANGWVNGTYFRMETPRLPSVQARDAELGRAFWDKSEELAERALRA</sequence>
<dbReference type="EMBL" id="SPLM01000109">
    <property type="protein sequence ID" value="TMW59576.1"/>
    <property type="molecule type" value="Genomic_DNA"/>
</dbReference>
<reference evidence="3" key="1">
    <citation type="submission" date="2019-03" db="EMBL/GenBank/DDBJ databases">
        <title>Long read genome sequence of the mycoparasitic Pythium oligandrum ATCC 38472 isolated from sugarbeet rhizosphere.</title>
        <authorList>
            <person name="Gaulin E."/>
        </authorList>
    </citation>
    <scope>NUCLEOTIDE SEQUENCE</scope>
    <source>
        <strain evidence="3">ATCC 38472_TT</strain>
    </source>
</reference>
<evidence type="ECO:0000313" key="3">
    <source>
        <dbReference type="EMBL" id="TMW59576.1"/>
    </source>
</evidence>
<keyword evidence="4" id="KW-1185">Reference proteome</keyword>
<comment type="caution">
    <text evidence="3">The sequence shown here is derived from an EMBL/GenBank/DDBJ whole genome shotgun (WGS) entry which is preliminary data.</text>
</comment>
<evidence type="ECO:0000256" key="1">
    <source>
        <dbReference type="ARBA" id="ARBA00006484"/>
    </source>
</evidence>
<dbReference type="InterPro" id="IPR036291">
    <property type="entry name" value="NAD(P)-bd_dom_sf"/>
</dbReference>
<accession>A0A8K1CAV0</accession>